<comment type="pathway">
    <text evidence="4">Phospholipid metabolism; phosphatidylethanolamine biosynthesis; phosphatidylethanolamine from ethanolamine: step 1/3.</text>
</comment>
<dbReference type="STRING" id="9986.ENSOCUP00000040973"/>
<keyword evidence="3" id="KW-1208">Phospholipid metabolism</keyword>
<dbReference type="GeneTree" id="ENSGT00980000202679"/>
<dbReference type="Ensembl" id="ENSOCUT00000057292.1">
    <property type="protein sequence ID" value="ENSOCUP00000040973.1"/>
    <property type="gene ID" value="ENSOCUG00000038053.1"/>
</dbReference>
<dbReference type="AlphaFoldDB" id="A0A5F9D520"/>
<reference evidence="7" key="3">
    <citation type="submission" date="2025-09" db="UniProtKB">
        <authorList>
            <consortium name="Ensembl"/>
        </authorList>
    </citation>
    <scope>IDENTIFICATION</scope>
    <source>
        <strain evidence="7">Thorbecke</strain>
    </source>
</reference>
<dbReference type="PANTHER" id="PTHR22603">
    <property type="entry name" value="CHOLINE/ETHANOALAMINE KINASE"/>
    <property type="match status" value="1"/>
</dbReference>
<protein>
    <recommendedName>
        <fullName evidence="6">ethanolamine kinase</fullName>
        <ecNumber evidence="6">2.7.1.82</ecNumber>
    </recommendedName>
</protein>
<keyword evidence="8" id="KW-1185">Reference proteome</keyword>
<reference evidence="7" key="2">
    <citation type="submission" date="2025-08" db="UniProtKB">
        <authorList>
            <consortium name="Ensembl"/>
        </authorList>
    </citation>
    <scope>IDENTIFICATION</scope>
    <source>
        <strain evidence="7">Thorbecke</strain>
    </source>
</reference>
<dbReference type="InParanoid" id="A0A5F9D520"/>
<evidence type="ECO:0000313" key="8">
    <source>
        <dbReference type="Proteomes" id="UP000001811"/>
    </source>
</evidence>
<evidence type="ECO:0000256" key="6">
    <source>
        <dbReference type="ARBA" id="ARBA00038874"/>
    </source>
</evidence>
<dbReference type="Gene3D" id="3.90.1200.10">
    <property type="match status" value="1"/>
</dbReference>
<dbReference type="InterPro" id="IPR011009">
    <property type="entry name" value="Kinase-like_dom_sf"/>
</dbReference>
<sequence length="83" mass="9244">MTITVRGVEVNRFALASHFFWGLWSIVQAKISSTVFGYVDYAQARFDARRGASLYLMSPRSALPQPVCFANCSCGHACRLPLQ</sequence>
<dbReference type="EMBL" id="AAGW02057729">
    <property type="status" value="NOT_ANNOTATED_CDS"/>
    <property type="molecule type" value="Genomic_DNA"/>
</dbReference>
<dbReference type="GO" id="GO:0004305">
    <property type="term" value="F:ethanolamine kinase activity"/>
    <property type="evidence" value="ECO:0007669"/>
    <property type="project" value="UniProtKB-EC"/>
</dbReference>
<dbReference type="EC" id="2.7.1.82" evidence="6"/>
<dbReference type="Bgee" id="ENSOCUG00000038053">
    <property type="expression patterns" value="Expressed in heart and 4 other cell types or tissues"/>
</dbReference>
<accession>A0A5F9D520</accession>
<evidence type="ECO:0000256" key="1">
    <source>
        <dbReference type="ARBA" id="ARBA00022516"/>
    </source>
</evidence>
<keyword evidence="1" id="KW-0444">Lipid biosynthesis</keyword>
<dbReference type="Pfam" id="PF01633">
    <property type="entry name" value="Choline_kinase"/>
    <property type="match status" value="1"/>
</dbReference>
<dbReference type="GO" id="GO:0005737">
    <property type="term" value="C:cytoplasm"/>
    <property type="evidence" value="ECO:0007669"/>
    <property type="project" value="TreeGrafter"/>
</dbReference>
<proteinExistence type="inferred from homology"/>
<dbReference type="SUPFAM" id="SSF56112">
    <property type="entry name" value="Protein kinase-like (PK-like)"/>
    <property type="match status" value="1"/>
</dbReference>
<dbReference type="Proteomes" id="UP000001811">
    <property type="component" value="Chromosome 20"/>
</dbReference>
<evidence type="ECO:0000256" key="4">
    <source>
        <dbReference type="ARBA" id="ARBA00037883"/>
    </source>
</evidence>
<evidence type="ECO:0000256" key="5">
    <source>
        <dbReference type="ARBA" id="ARBA00038211"/>
    </source>
</evidence>
<keyword evidence="2" id="KW-0443">Lipid metabolism</keyword>
<keyword evidence="2" id="KW-0594">Phospholipid biosynthesis</keyword>
<dbReference type="GO" id="GO:0004103">
    <property type="term" value="F:choline kinase activity"/>
    <property type="evidence" value="ECO:0007669"/>
    <property type="project" value="TreeGrafter"/>
</dbReference>
<evidence type="ECO:0000256" key="3">
    <source>
        <dbReference type="ARBA" id="ARBA00023264"/>
    </source>
</evidence>
<evidence type="ECO:0000256" key="2">
    <source>
        <dbReference type="ARBA" id="ARBA00023209"/>
    </source>
</evidence>
<name>A0A5F9D520_RABIT</name>
<organism evidence="7 8">
    <name type="scientific">Oryctolagus cuniculus</name>
    <name type="common">Rabbit</name>
    <dbReference type="NCBI Taxonomy" id="9986"/>
    <lineage>
        <taxon>Eukaryota</taxon>
        <taxon>Metazoa</taxon>
        <taxon>Chordata</taxon>
        <taxon>Craniata</taxon>
        <taxon>Vertebrata</taxon>
        <taxon>Euteleostomi</taxon>
        <taxon>Mammalia</taxon>
        <taxon>Eutheria</taxon>
        <taxon>Euarchontoglires</taxon>
        <taxon>Glires</taxon>
        <taxon>Lagomorpha</taxon>
        <taxon>Leporidae</taxon>
        <taxon>Oryctolagus</taxon>
    </lineage>
</organism>
<dbReference type="SMR" id="A0A5F9D520"/>
<dbReference type="PANTHER" id="PTHR22603:SF36">
    <property type="entry name" value="CHOLINE KINASE ALPHA"/>
    <property type="match status" value="1"/>
</dbReference>
<evidence type="ECO:0000313" key="7">
    <source>
        <dbReference type="Ensembl" id="ENSOCUP00000040973.1"/>
    </source>
</evidence>
<reference evidence="7 8" key="1">
    <citation type="journal article" date="2011" name="Nature">
        <title>A high-resolution map of human evolutionary constraint using 29 mammals.</title>
        <authorList>
            <person name="Lindblad-Toh K."/>
            <person name="Garber M."/>
            <person name="Zuk O."/>
            <person name="Lin M.F."/>
            <person name="Parker B.J."/>
            <person name="Washietl S."/>
            <person name="Kheradpour P."/>
            <person name="Ernst J."/>
            <person name="Jordan G."/>
            <person name="Mauceli E."/>
            <person name="Ward L.D."/>
            <person name="Lowe C.B."/>
            <person name="Holloway A.K."/>
            <person name="Clamp M."/>
            <person name="Gnerre S."/>
            <person name="Alfoldi J."/>
            <person name="Beal K."/>
            <person name="Chang J."/>
            <person name="Clawson H."/>
            <person name="Cuff J."/>
            <person name="Di Palma F."/>
            <person name="Fitzgerald S."/>
            <person name="Flicek P."/>
            <person name="Guttman M."/>
            <person name="Hubisz M.J."/>
            <person name="Jaffe D.B."/>
            <person name="Jungreis I."/>
            <person name="Kent W.J."/>
            <person name="Kostka D."/>
            <person name="Lara M."/>
            <person name="Martins A.L."/>
            <person name="Massingham T."/>
            <person name="Moltke I."/>
            <person name="Raney B.J."/>
            <person name="Rasmussen M.D."/>
            <person name="Robinson J."/>
            <person name="Stark A."/>
            <person name="Vilella A.J."/>
            <person name="Wen J."/>
            <person name="Xie X."/>
            <person name="Zody M.C."/>
            <person name="Baldwin J."/>
            <person name="Bloom T."/>
            <person name="Chin C.W."/>
            <person name="Heiman D."/>
            <person name="Nicol R."/>
            <person name="Nusbaum C."/>
            <person name="Young S."/>
            <person name="Wilkinson J."/>
            <person name="Worley K.C."/>
            <person name="Kovar C.L."/>
            <person name="Muzny D.M."/>
            <person name="Gibbs R.A."/>
            <person name="Cree A."/>
            <person name="Dihn H.H."/>
            <person name="Fowler G."/>
            <person name="Jhangiani S."/>
            <person name="Joshi V."/>
            <person name="Lee S."/>
            <person name="Lewis L.R."/>
            <person name="Nazareth L.V."/>
            <person name="Okwuonu G."/>
            <person name="Santibanez J."/>
            <person name="Warren W.C."/>
            <person name="Mardis E.R."/>
            <person name="Weinstock G.M."/>
            <person name="Wilson R.K."/>
            <person name="Delehaunty K."/>
            <person name="Dooling D."/>
            <person name="Fronik C."/>
            <person name="Fulton L."/>
            <person name="Fulton B."/>
            <person name="Graves T."/>
            <person name="Minx P."/>
            <person name="Sodergren E."/>
            <person name="Birney E."/>
            <person name="Margulies E.H."/>
            <person name="Herrero J."/>
            <person name="Green E.D."/>
            <person name="Haussler D."/>
            <person name="Siepel A."/>
            <person name="Goldman N."/>
            <person name="Pollard K.S."/>
            <person name="Pedersen J.S."/>
            <person name="Lander E.S."/>
            <person name="Kellis M."/>
        </authorList>
    </citation>
    <scope>NUCLEOTIDE SEQUENCE [LARGE SCALE GENOMIC DNA]</scope>
    <source>
        <strain evidence="7 8">Thorbecke inbred</strain>
    </source>
</reference>
<dbReference type="GO" id="GO:0006646">
    <property type="term" value="P:phosphatidylethanolamine biosynthetic process"/>
    <property type="evidence" value="ECO:0007669"/>
    <property type="project" value="TreeGrafter"/>
</dbReference>
<comment type="similarity">
    <text evidence="5">Belongs to the choline/ethanolamine kinase family.</text>
</comment>